<evidence type="ECO:0000313" key="5">
    <source>
        <dbReference type="EMBL" id="QRG09289.1"/>
    </source>
</evidence>
<keyword evidence="3 5" id="KW-0067">ATP-binding</keyword>
<evidence type="ECO:0000313" key="6">
    <source>
        <dbReference type="Proteomes" id="UP000596427"/>
    </source>
</evidence>
<proteinExistence type="predicted"/>
<dbReference type="GO" id="GO:0005886">
    <property type="term" value="C:plasma membrane"/>
    <property type="evidence" value="ECO:0007669"/>
    <property type="project" value="TreeGrafter"/>
</dbReference>
<dbReference type="InterPro" id="IPR032823">
    <property type="entry name" value="BCA_ABC_TP_C"/>
</dbReference>
<organism evidence="5 6">
    <name type="scientific">Xanthobacter dioxanivorans</name>
    <dbReference type="NCBI Taxonomy" id="2528964"/>
    <lineage>
        <taxon>Bacteria</taxon>
        <taxon>Pseudomonadati</taxon>
        <taxon>Pseudomonadota</taxon>
        <taxon>Alphaproteobacteria</taxon>
        <taxon>Hyphomicrobiales</taxon>
        <taxon>Xanthobacteraceae</taxon>
        <taxon>Xanthobacter</taxon>
    </lineage>
</organism>
<keyword evidence="6" id="KW-1185">Reference proteome</keyword>
<dbReference type="Pfam" id="PF12399">
    <property type="entry name" value="BCA_ABC_TP_C"/>
    <property type="match status" value="1"/>
</dbReference>
<dbReference type="Pfam" id="PF00005">
    <property type="entry name" value="ABC_tran"/>
    <property type="match status" value="1"/>
</dbReference>
<dbReference type="InterPro" id="IPR003439">
    <property type="entry name" value="ABC_transporter-like_ATP-bd"/>
</dbReference>
<dbReference type="Gene3D" id="3.40.50.300">
    <property type="entry name" value="P-loop containing nucleotide triphosphate hydrolases"/>
    <property type="match status" value="1"/>
</dbReference>
<dbReference type="EMBL" id="CP063362">
    <property type="protein sequence ID" value="QRG09289.1"/>
    <property type="molecule type" value="Genomic_DNA"/>
</dbReference>
<dbReference type="InterPro" id="IPR027417">
    <property type="entry name" value="P-loop_NTPase"/>
</dbReference>
<dbReference type="GO" id="GO:0005524">
    <property type="term" value="F:ATP binding"/>
    <property type="evidence" value="ECO:0007669"/>
    <property type="project" value="UniProtKB-KW"/>
</dbReference>
<dbReference type="GO" id="GO:0016887">
    <property type="term" value="F:ATP hydrolysis activity"/>
    <property type="evidence" value="ECO:0007669"/>
    <property type="project" value="InterPro"/>
</dbReference>
<name>A0A974PTU2_9HYPH</name>
<dbReference type="SMART" id="SM00382">
    <property type="entry name" value="AAA"/>
    <property type="match status" value="1"/>
</dbReference>
<keyword evidence="2" id="KW-0547">Nucleotide-binding</keyword>
<sequence length="263" mass="28384">MNLASRVAASAPDAPLLELKTIAHRFGGFQVLHDVSFAVPAVGITGLMGPNGSGKTTLFNIISGFLMPMSGAVLFDGRNIRAESVRRRSLDGLVRTFQTPKVFERLTVAENVMVGAFKAGRSGFFAGLAGLPAARREMTEMRARAYETAQRFDLGAVFDRPSPLLTAGQRRLLELARAYQGRPRLLMLDEPSSGLTTTEIEVLITKLKLLAEEGIAILLVSHDMELMGVAQAIHVLNFGRIIASGTMAEVQEDAAVREAYLGV</sequence>
<keyword evidence="1" id="KW-0813">Transport</keyword>
<evidence type="ECO:0000256" key="1">
    <source>
        <dbReference type="ARBA" id="ARBA00022448"/>
    </source>
</evidence>
<dbReference type="KEGG" id="xdi:EZH22_14140"/>
<dbReference type="PROSITE" id="PS50893">
    <property type="entry name" value="ABC_TRANSPORTER_2"/>
    <property type="match status" value="1"/>
</dbReference>
<evidence type="ECO:0000256" key="2">
    <source>
        <dbReference type="ARBA" id="ARBA00022741"/>
    </source>
</evidence>
<dbReference type="RefSeq" id="WP_203196538.1">
    <property type="nucleotide sequence ID" value="NZ_CP063362.1"/>
</dbReference>
<dbReference type="AlphaFoldDB" id="A0A974PTU2"/>
<dbReference type="PANTHER" id="PTHR45772">
    <property type="entry name" value="CONSERVED COMPONENT OF ABC TRANSPORTER FOR NATURAL AMINO ACIDS-RELATED"/>
    <property type="match status" value="1"/>
</dbReference>
<dbReference type="SUPFAM" id="SSF52540">
    <property type="entry name" value="P-loop containing nucleoside triphosphate hydrolases"/>
    <property type="match status" value="1"/>
</dbReference>
<dbReference type="CDD" id="cd03219">
    <property type="entry name" value="ABC_Mj1267_LivG_branched"/>
    <property type="match status" value="1"/>
</dbReference>
<protein>
    <submittedName>
        <fullName evidence="5">ABC transporter ATP-binding protein</fullName>
    </submittedName>
</protein>
<reference evidence="5 6" key="1">
    <citation type="submission" date="2020-10" db="EMBL/GenBank/DDBJ databases">
        <title>Degradation of 1,4-Dioxane by Xanthobacter sp. YN2, via a Novel Group-2 Soluble Di-Iron Monooxygenase.</title>
        <authorList>
            <person name="Ma F."/>
            <person name="Wang Y."/>
            <person name="Yang J."/>
            <person name="Guo H."/>
            <person name="Su D."/>
            <person name="Yu L."/>
        </authorList>
    </citation>
    <scope>NUCLEOTIDE SEQUENCE [LARGE SCALE GENOMIC DNA]</scope>
    <source>
        <strain evidence="5 6">YN2</strain>
    </source>
</reference>
<dbReference type="Proteomes" id="UP000596427">
    <property type="component" value="Chromosome"/>
</dbReference>
<evidence type="ECO:0000259" key="4">
    <source>
        <dbReference type="PROSITE" id="PS50893"/>
    </source>
</evidence>
<evidence type="ECO:0000256" key="3">
    <source>
        <dbReference type="ARBA" id="ARBA00022840"/>
    </source>
</evidence>
<accession>A0A974PTU2</accession>
<dbReference type="InterPro" id="IPR003593">
    <property type="entry name" value="AAA+_ATPase"/>
</dbReference>
<gene>
    <name evidence="5" type="ORF">EZH22_14140</name>
</gene>
<dbReference type="InterPro" id="IPR051120">
    <property type="entry name" value="ABC_AA/LPS_Transport"/>
</dbReference>
<feature type="domain" description="ABC transporter" evidence="4">
    <location>
        <begin position="17"/>
        <end position="263"/>
    </location>
</feature>